<dbReference type="AlphaFoldDB" id="A0A9X2L4J2"/>
<protein>
    <submittedName>
        <fullName evidence="2">ATP-binding protein</fullName>
    </submittedName>
</protein>
<proteinExistence type="predicted"/>
<dbReference type="InterPro" id="IPR003594">
    <property type="entry name" value="HATPase_dom"/>
</dbReference>
<accession>A0A9X2L4J2</accession>
<dbReference type="InterPro" id="IPR036890">
    <property type="entry name" value="HATPase_C_sf"/>
</dbReference>
<dbReference type="Gene3D" id="3.30.565.10">
    <property type="entry name" value="Histidine kinase-like ATPase, C-terminal domain"/>
    <property type="match status" value="1"/>
</dbReference>
<comment type="caution">
    <text evidence="2">The sequence shown here is derived from an EMBL/GenBank/DDBJ whole genome shotgun (WGS) entry which is preliminary data.</text>
</comment>
<dbReference type="RefSeq" id="WP_255135018.1">
    <property type="nucleotide sequence ID" value="NZ_JANDBC010000002.1"/>
</dbReference>
<sequence>MYYLEYILCNNFIYTSNIDGFLGGITLTSLLMKITGTFKRDVDELQNIFDFLKKNWAGYEVNENDQRKIELSVEEIFMNMVRHNPNAEFDIKLIVEKKNRKIILSLSDFEEKPFDITQARDVNFEEYFRQKKSGGLGIHLVKEIMDDIKFVHRNGISTITITKLI</sequence>
<keyword evidence="2" id="KW-0547">Nucleotide-binding</keyword>
<gene>
    <name evidence="2" type="ORF">NM125_11190</name>
</gene>
<name>A0A9X2L4J2_9BACT</name>
<dbReference type="EMBL" id="JANDBC010000002">
    <property type="protein sequence ID" value="MCP9292144.1"/>
    <property type="molecule type" value="Genomic_DNA"/>
</dbReference>
<dbReference type="GO" id="GO:0005524">
    <property type="term" value="F:ATP binding"/>
    <property type="evidence" value="ECO:0007669"/>
    <property type="project" value="UniProtKB-KW"/>
</dbReference>
<dbReference type="CDD" id="cd16936">
    <property type="entry name" value="HATPase_RsbW-like"/>
    <property type="match status" value="1"/>
</dbReference>
<dbReference type="Pfam" id="PF13581">
    <property type="entry name" value="HATPase_c_2"/>
    <property type="match status" value="1"/>
</dbReference>
<keyword evidence="2" id="KW-0067">ATP-binding</keyword>
<reference evidence="2" key="1">
    <citation type="submission" date="2022-06" db="EMBL/GenBank/DDBJ databases">
        <title>Gracilimonas sp. CAU 1638 isolated from sea sediment.</title>
        <authorList>
            <person name="Kim W."/>
        </authorList>
    </citation>
    <scope>NUCLEOTIDE SEQUENCE</scope>
    <source>
        <strain evidence="2">CAU 1638</strain>
    </source>
</reference>
<evidence type="ECO:0000259" key="1">
    <source>
        <dbReference type="Pfam" id="PF13581"/>
    </source>
</evidence>
<organism evidence="2 3">
    <name type="scientific">Gracilimonas sediminicola</name>
    <dbReference type="NCBI Taxonomy" id="2952158"/>
    <lineage>
        <taxon>Bacteria</taxon>
        <taxon>Pseudomonadati</taxon>
        <taxon>Balneolota</taxon>
        <taxon>Balneolia</taxon>
        <taxon>Balneolales</taxon>
        <taxon>Balneolaceae</taxon>
        <taxon>Gracilimonas</taxon>
    </lineage>
</organism>
<feature type="domain" description="Histidine kinase/HSP90-like ATPase" evidence="1">
    <location>
        <begin position="41"/>
        <end position="163"/>
    </location>
</feature>
<evidence type="ECO:0000313" key="2">
    <source>
        <dbReference type="EMBL" id="MCP9292144.1"/>
    </source>
</evidence>
<evidence type="ECO:0000313" key="3">
    <source>
        <dbReference type="Proteomes" id="UP001139125"/>
    </source>
</evidence>
<keyword evidence="3" id="KW-1185">Reference proteome</keyword>
<dbReference type="Proteomes" id="UP001139125">
    <property type="component" value="Unassembled WGS sequence"/>
</dbReference>